<accession>A0A919QYT5</accession>
<keyword evidence="2" id="KW-1185">Reference proteome</keyword>
<gene>
    <name evidence="1" type="ORF">Sru01_16560</name>
</gene>
<evidence type="ECO:0000313" key="1">
    <source>
        <dbReference type="EMBL" id="GII76674.1"/>
    </source>
</evidence>
<proteinExistence type="predicted"/>
<reference evidence="1" key="1">
    <citation type="submission" date="2021-01" db="EMBL/GenBank/DDBJ databases">
        <title>Whole genome shotgun sequence of Sphaerisporangium rufum NBRC 109079.</title>
        <authorList>
            <person name="Komaki H."/>
            <person name="Tamura T."/>
        </authorList>
    </citation>
    <scope>NUCLEOTIDE SEQUENCE</scope>
    <source>
        <strain evidence="1">NBRC 109079</strain>
    </source>
</reference>
<comment type="caution">
    <text evidence="1">The sequence shown here is derived from an EMBL/GenBank/DDBJ whole genome shotgun (WGS) entry which is preliminary data.</text>
</comment>
<organism evidence="1 2">
    <name type="scientific">Sphaerisporangium rufum</name>
    <dbReference type="NCBI Taxonomy" id="1381558"/>
    <lineage>
        <taxon>Bacteria</taxon>
        <taxon>Bacillati</taxon>
        <taxon>Actinomycetota</taxon>
        <taxon>Actinomycetes</taxon>
        <taxon>Streptosporangiales</taxon>
        <taxon>Streptosporangiaceae</taxon>
        <taxon>Sphaerisporangium</taxon>
    </lineage>
</organism>
<sequence length="197" mass="20669">MSGRGARLRLVYAEYESGRPPYAWLDGRELPPGEQLAAHRLVGHFARAGERSLLRKITTAGRYRTARGRYGTAVRTNDDLLLQTSWGVRHADGGHQGVLLVLSGAGDGAGDGAGNRAGSRAGSRAGAGWAAPVAARAGRLLAGAGIHADEGLLAEALEGSWAELARPFPVRRLAGWFARFRAAVRDAGRRPALGGGD</sequence>
<dbReference type="EMBL" id="BOOU01000024">
    <property type="protein sequence ID" value="GII76674.1"/>
    <property type="molecule type" value="Genomic_DNA"/>
</dbReference>
<dbReference type="RefSeq" id="WP_203983288.1">
    <property type="nucleotide sequence ID" value="NZ_BOOU01000024.1"/>
</dbReference>
<dbReference type="Proteomes" id="UP000655287">
    <property type="component" value="Unassembled WGS sequence"/>
</dbReference>
<name>A0A919QYT5_9ACTN</name>
<evidence type="ECO:0000313" key="2">
    <source>
        <dbReference type="Proteomes" id="UP000655287"/>
    </source>
</evidence>
<dbReference type="AlphaFoldDB" id="A0A919QYT5"/>
<protein>
    <submittedName>
        <fullName evidence="1">Uncharacterized protein</fullName>
    </submittedName>
</protein>